<reference evidence="2 4" key="1">
    <citation type="journal article" date="2014" name="BMC Genomics">
        <title>Genome sequence of Anopheles sinensis provides insight into genetics basis of mosquito competence for malaria parasites.</title>
        <authorList>
            <person name="Zhou D."/>
            <person name="Zhang D."/>
            <person name="Ding G."/>
            <person name="Shi L."/>
            <person name="Hou Q."/>
            <person name="Ye Y."/>
            <person name="Xu Y."/>
            <person name="Zhou H."/>
            <person name="Xiong C."/>
            <person name="Li S."/>
            <person name="Yu J."/>
            <person name="Hong S."/>
            <person name="Yu X."/>
            <person name="Zou P."/>
            <person name="Chen C."/>
            <person name="Chang X."/>
            <person name="Wang W."/>
            <person name="Lv Y."/>
            <person name="Sun Y."/>
            <person name="Ma L."/>
            <person name="Shen B."/>
            <person name="Zhu C."/>
        </authorList>
    </citation>
    <scope>NUCLEOTIDE SEQUENCE [LARGE SCALE GENOMIC DNA]</scope>
</reference>
<dbReference type="EMBL" id="ATLV01025253">
    <property type="status" value="NOT_ANNOTATED_CDS"/>
    <property type="molecule type" value="Genomic_DNA"/>
</dbReference>
<evidence type="ECO:0000313" key="4">
    <source>
        <dbReference type="Proteomes" id="UP000030765"/>
    </source>
</evidence>
<dbReference type="EnsemblMetazoa" id="ASIC020568-RA">
    <property type="protein sequence ID" value="ASIC020568-PA"/>
    <property type="gene ID" value="ASIC020568"/>
</dbReference>
<reference evidence="3" key="2">
    <citation type="submission" date="2020-05" db="UniProtKB">
        <authorList>
            <consortium name="EnsemblMetazoa"/>
        </authorList>
    </citation>
    <scope>IDENTIFICATION</scope>
</reference>
<evidence type="ECO:0000256" key="1">
    <source>
        <dbReference type="SAM" id="MobiDB-lite"/>
    </source>
</evidence>
<feature type="compositionally biased region" description="Basic and acidic residues" evidence="1">
    <location>
        <begin position="39"/>
        <end position="60"/>
    </location>
</feature>
<dbReference type="Proteomes" id="UP000030765">
    <property type="component" value="Unassembled WGS sequence"/>
</dbReference>
<gene>
    <name evidence="2" type="ORF">ZHAS_00020568</name>
</gene>
<name>A0A084WQ58_ANOSI</name>
<keyword evidence="4" id="KW-1185">Reference proteome</keyword>
<feature type="region of interest" description="Disordered" evidence="1">
    <location>
        <begin position="22"/>
        <end position="60"/>
    </location>
</feature>
<evidence type="ECO:0000313" key="3">
    <source>
        <dbReference type="EnsemblMetazoa" id="ASIC020568-PA"/>
    </source>
</evidence>
<proteinExistence type="predicted"/>
<dbReference type="VEuPathDB" id="VectorBase:ASIC020568"/>
<sequence>MDPAVIVVDAVVSGSELRVSSEPWEPTAHTTIEGCSGEGRYRGRQRPEREFMTSQRELPR</sequence>
<evidence type="ECO:0000313" key="2">
    <source>
        <dbReference type="EMBL" id="KFB52352.1"/>
    </source>
</evidence>
<organism evidence="2">
    <name type="scientific">Anopheles sinensis</name>
    <name type="common">Mosquito</name>
    <dbReference type="NCBI Taxonomy" id="74873"/>
    <lineage>
        <taxon>Eukaryota</taxon>
        <taxon>Metazoa</taxon>
        <taxon>Ecdysozoa</taxon>
        <taxon>Arthropoda</taxon>
        <taxon>Hexapoda</taxon>
        <taxon>Insecta</taxon>
        <taxon>Pterygota</taxon>
        <taxon>Neoptera</taxon>
        <taxon>Endopterygota</taxon>
        <taxon>Diptera</taxon>
        <taxon>Nematocera</taxon>
        <taxon>Culicoidea</taxon>
        <taxon>Culicidae</taxon>
        <taxon>Anophelinae</taxon>
        <taxon>Anopheles</taxon>
    </lineage>
</organism>
<dbReference type="AlphaFoldDB" id="A0A084WQ58"/>
<accession>A0A084WQ58</accession>
<dbReference type="EMBL" id="KE525378">
    <property type="protein sequence ID" value="KFB52352.1"/>
    <property type="molecule type" value="Genomic_DNA"/>
</dbReference>
<protein>
    <submittedName>
        <fullName evidence="2 3">CTP synthase</fullName>
    </submittedName>
</protein>